<evidence type="ECO:0000313" key="4">
    <source>
        <dbReference type="Proteomes" id="UP000092213"/>
    </source>
</evidence>
<feature type="transmembrane region" description="Helical" evidence="2">
    <location>
        <begin position="6"/>
        <end position="24"/>
    </location>
</feature>
<proteinExistence type="predicted"/>
<name>A0A193FT46_9BORD</name>
<reference evidence="3 4" key="1">
    <citation type="submission" date="2016-06" db="EMBL/GenBank/DDBJ databases">
        <title>Complete genome sequences of Bordetella bronchialis and Bordetella flabilis.</title>
        <authorList>
            <person name="LiPuma J.J."/>
            <person name="Spilker T."/>
        </authorList>
    </citation>
    <scope>NUCLEOTIDE SEQUENCE [LARGE SCALE GENOMIC DNA]</scope>
    <source>
        <strain evidence="3 4">AU17976</strain>
    </source>
</reference>
<keyword evidence="2" id="KW-1133">Transmembrane helix</keyword>
<evidence type="ECO:0000313" key="3">
    <source>
        <dbReference type="EMBL" id="ANN70927.1"/>
    </source>
</evidence>
<sequence length="94" mass="10654">MVVTVAGLFLSGCGIVLWSLYVKVQRQGEDTAKELADHKLYVAQHYVTQNELTKAVNSLERSIERLIEAVDRNSRETREGISEIHRRIDGKADK</sequence>
<protein>
    <submittedName>
        <fullName evidence="3">Uncharacterized protein</fullName>
    </submittedName>
</protein>
<feature type="coiled-coil region" evidence="1">
    <location>
        <begin position="49"/>
        <end position="76"/>
    </location>
</feature>
<gene>
    <name evidence="3" type="ORF">BAU08_05895</name>
</gene>
<dbReference type="AlphaFoldDB" id="A0A193FT46"/>
<evidence type="ECO:0000256" key="1">
    <source>
        <dbReference type="SAM" id="Coils"/>
    </source>
</evidence>
<organism evidence="3 4">
    <name type="scientific">Bordetella bronchialis</name>
    <dbReference type="NCBI Taxonomy" id="463025"/>
    <lineage>
        <taxon>Bacteria</taxon>
        <taxon>Pseudomonadati</taxon>
        <taxon>Pseudomonadota</taxon>
        <taxon>Betaproteobacteria</taxon>
        <taxon>Burkholderiales</taxon>
        <taxon>Alcaligenaceae</taxon>
        <taxon>Bordetella</taxon>
    </lineage>
</organism>
<dbReference type="EMBL" id="CP016171">
    <property type="protein sequence ID" value="ANN70927.1"/>
    <property type="molecule type" value="Genomic_DNA"/>
</dbReference>
<keyword evidence="1" id="KW-0175">Coiled coil</keyword>
<dbReference type="STRING" id="463025.BAU08_05895"/>
<accession>A0A193FT46</accession>
<keyword evidence="2" id="KW-0472">Membrane</keyword>
<evidence type="ECO:0000256" key="2">
    <source>
        <dbReference type="SAM" id="Phobius"/>
    </source>
</evidence>
<dbReference type="Proteomes" id="UP000092213">
    <property type="component" value="Chromosome"/>
</dbReference>
<keyword evidence="2" id="KW-0812">Transmembrane</keyword>